<evidence type="ECO:0000313" key="1">
    <source>
        <dbReference type="EMBL" id="GLR88458.1"/>
    </source>
</evidence>
<evidence type="ECO:0000313" key="2">
    <source>
        <dbReference type="Proteomes" id="UP001156905"/>
    </source>
</evidence>
<keyword evidence="2" id="KW-1185">Reference proteome</keyword>
<sequence length="62" mass="6929">MRGIDDLSPLEQAKIAANVYVTMADDSKPLPRKRSELRWQVTVAAAIDKHVLVRWLGARPCA</sequence>
<dbReference type="EMBL" id="BSOW01000019">
    <property type="protein sequence ID" value="GLR88458.1"/>
    <property type="molecule type" value="Genomic_DNA"/>
</dbReference>
<comment type="caution">
    <text evidence="1">The sequence shown here is derived from an EMBL/GenBank/DDBJ whole genome shotgun (WGS) entry which is preliminary data.</text>
</comment>
<dbReference type="Proteomes" id="UP001156905">
    <property type="component" value="Unassembled WGS sequence"/>
</dbReference>
<protein>
    <submittedName>
        <fullName evidence="1">Uncharacterized protein</fullName>
    </submittedName>
</protein>
<organism evidence="1 2">
    <name type="scientific">Bradyrhizobium iriomotense</name>
    <dbReference type="NCBI Taxonomy" id="441950"/>
    <lineage>
        <taxon>Bacteria</taxon>
        <taxon>Pseudomonadati</taxon>
        <taxon>Pseudomonadota</taxon>
        <taxon>Alphaproteobacteria</taxon>
        <taxon>Hyphomicrobiales</taxon>
        <taxon>Nitrobacteraceae</taxon>
        <taxon>Bradyrhizobium</taxon>
    </lineage>
</organism>
<proteinExistence type="predicted"/>
<accession>A0ABQ6B3W3</accession>
<reference evidence="2" key="1">
    <citation type="journal article" date="2019" name="Int. J. Syst. Evol. Microbiol.">
        <title>The Global Catalogue of Microorganisms (GCM) 10K type strain sequencing project: providing services to taxonomists for standard genome sequencing and annotation.</title>
        <authorList>
            <consortium name="The Broad Institute Genomics Platform"/>
            <consortium name="The Broad Institute Genome Sequencing Center for Infectious Disease"/>
            <person name="Wu L."/>
            <person name="Ma J."/>
        </authorList>
    </citation>
    <scope>NUCLEOTIDE SEQUENCE [LARGE SCALE GENOMIC DNA]</scope>
    <source>
        <strain evidence="2">NBRC 102520</strain>
    </source>
</reference>
<gene>
    <name evidence="1" type="ORF">GCM10007857_51700</name>
</gene>
<name>A0ABQ6B3W3_9BRAD</name>